<dbReference type="Pfam" id="PF12945">
    <property type="entry name" value="PilZNR"/>
    <property type="match status" value="1"/>
</dbReference>
<comment type="caution">
    <text evidence="6">The sequence shown here is derived from an EMBL/GenBank/DDBJ whole genome shotgun (WGS) entry which is preliminary data.</text>
</comment>
<keyword evidence="6" id="KW-0969">Cilium</keyword>
<gene>
    <name evidence="6" type="ORF">EDI28_04385</name>
</gene>
<dbReference type="SUPFAM" id="SSF141371">
    <property type="entry name" value="PilZ domain-like"/>
    <property type="match status" value="2"/>
</dbReference>
<evidence type="ECO:0000256" key="2">
    <source>
        <dbReference type="ARBA" id="ARBA00022741"/>
    </source>
</evidence>
<feature type="domain" description="Type III secretion system flagellar brake protein YcgR PilZN" evidence="5">
    <location>
        <begin position="9"/>
        <end position="98"/>
    </location>
</feature>
<dbReference type="Gene3D" id="2.30.110.10">
    <property type="entry name" value="Electron Transport, Fmn-binding Protein, Chain A"/>
    <property type="match status" value="1"/>
</dbReference>
<proteinExistence type="predicted"/>
<keyword evidence="6" id="KW-0966">Cell projection</keyword>
<organism evidence="6 7">
    <name type="scientific">Photobacterium chitinilyticum</name>
    <dbReference type="NCBI Taxonomy" id="2485123"/>
    <lineage>
        <taxon>Bacteria</taxon>
        <taxon>Pseudomonadati</taxon>
        <taxon>Pseudomonadota</taxon>
        <taxon>Gammaproteobacteria</taxon>
        <taxon>Vibrionales</taxon>
        <taxon>Vibrionaceae</taxon>
        <taxon>Photobacterium</taxon>
    </lineage>
</organism>
<dbReference type="OrthoDB" id="5586887at2"/>
<dbReference type="Pfam" id="PF07238">
    <property type="entry name" value="PilZ"/>
    <property type="match status" value="1"/>
</dbReference>
<dbReference type="GO" id="GO:0035438">
    <property type="term" value="F:cyclic-di-GMP binding"/>
    <property type="evidence" value="ECO:0007669"/>
    <property type="project" value="InterPro"/>
</dbReference>
<dbReference type="EMBL" id="RJLM01000001">
    <property type="protein sequence ID" value="RWX57277.1"/>
    <property type="molecule type" value="Genomic_DNA"/>
</dbReference>
<evidence type="ECO:0000313" key="6">
    <source>
        <dbReference type="EMBL" id="RWX57277.1"/>
    </source>
</evidence>
<evidence type="ECO:0000259" key="5">
    <source>
        <dbReference type="Pfam" id="PF12945"/>
    </source>
</evidence>
<evidence type="ECO:0000256" key="3">
    <source>
        <dbReference type="ARBA" id="ARBA00023143"/>
    </source>
</evidence>
<keyword evidence="3" id="KW-0975">Bacterial flagellum</keyword>
<keyword evidence="7" id="KW-1185">Reference proteome</keyword>
<keyword evidence="2" id="KW-0547">Nucleotide-binding</keyword>
<keyword evidence="1" id="KW-0973">c-di-GMP</keyword>
<evidence type="ECO:0000256" key="1">
    <source>
        <dbReference type="ARBA" id="ARBA00022636"/>
    </source>
</evidence>
<evidence type="ECO:0000313" key="7">
    <source>
        <dbReference type="Proteomes" id="UP000287563"/>
    </source>
</evidence>
<dbReference type="Proteomes" id="UP000287563">
    <property type="component" value="Unassembled WGS sequence"/>
</dbReference>
<sequence>MQGIAMVSHGSEVTISVKTPLGRLYRVDTVFIGSNGNDEIFLELPALSKPVLDEYFDEGFLLTVKAISDKGEGAIVNFKTQILHALHKPVRLLILSIPRTMNLLQLRSEPRYDVKLQGKIALTQRELLVDFKDLSKNGCCFHQDLNGPQIEEDNHIQIVILNPSTKKTFRLTGLVKSIHKAGILKYYGMMFDLEGQTQVKLLLAQLIFDGSKLSFKHSK</sequence>
<dbReference type="InterPro" id="IPR012349">
    <property type="entry name" value="Split_barrel_FMN-bd"/>
</dbReference>
<dbReference type="InterPro" id="IPR009926">
    <property type="entry name" value="T3SS_YcgR_PilZN"/>
</dbReference>
<keyword evidence="6" id="KW-0282">Flagellum</keyword>
<feature type="domain" description="PilZ" evidence="4">
    <location>
        <begin position="105"/>
        <end position="208"/>
    </location>
</feature>
<protein>
    <submittedName>
        <fullName evidence="6">Flagellar brake protein</fullName>
    </submittedName>
</protein>
<accession>A0A3S3QUR5</accession>
<dbReference type="Gene3D" id="2.40.10.220">
    <property type="entry name" value="predicted glycosyltransferase like domains"/>
    <property type="match status" value="1"/>
</dbReference>
<reference evidence="6 7" key="1">
    <citation type="submission" date="2018-11" db="EMBL/GenBank/DDBJ databases">
        <title>Photobacterium sp. BEI247 sp. nov., a marine bacterium isolated from Yongle Blue Hole in the South China Sea.</title>
        <authorList>
            <person name="Wang X."/>
        </authorList>
    </citation>
    <scope>NUCLEOTIDE SEQUENCE [LARGE SCALE GENOMIC DNA]</scope>
    <source>
        <strain evidence="7">BEI247</strain>
    </source>
</reference>
<dbReference type="InterPro" id="IPR009875">
    <property type="entry name" value="PilZ_domain"/>
</dbReference>
<dbReference type="AlphaFoldDB" id="A0A3S3QUR5"/>
<evidence type="ECO:0000259" key="4">
    <source>
        <dbReference type="Pfam" id="PF07238"/>
    </source>
</evidence>
<name>A0A3S3QUR5_9GAMM</name>